<accession>A0A8T2UKK3</accession>
<comment type="similarity">
    <text evidence="2">Belongs to the eukaryotic RPB7/RPC8 RNA polymerase subunit family.</text>
</comment>
<dbReference type="GO" id="GO:0000428">
    <property type="term" value="C:DNA-directed RNA polymerase complex"/>
    <property type="evidence" value="ECO:0007669"/>
    <property type="project" value="UniProtKB-KW"/>
</dbReference>
<comment type="caution">
    <text evidence="5">The sequence shown here is derived from an EMBL/GenBank/DDBJ whole genome shotgun (WGS) entry which is preliminary data.</text>
</comment>
<evidence type="ECO:0000256" key="3">
    <source>
        <dbReference type="ARBA" id="ARBA00022478"/>
    </source>
</evidence>
<dbReference type="GO" id="GO:0006352">
    <property type="term" value="P:DNA-templated transcription initiation"/>
    <property type="evidence" value="ECO:0007669"/>
    <property type="project" value="InterPro"/>
</dbReference>
<dbReference type="PANTHER" id="PTHR12709">
    <property type="entry name" value="DNA-DIRECTED RNA POLYMERASE II, III"/>
    <property type="match status" value="1"/>
</dbReference>
<protein>
    <submittedName>
        <fullName evidence="5">Uncharacterized protein</fullName>
    </submittedName>
</protein>
<reference evidence="5" key="1">
    <citation type="submission" date="2021-08" db="EMBL/GenBank/DDBJ databases">
        <title>WGS assembly of Ceratopteris richardii.</title>
        <authorList>
            <person name="Marchant D.B."/>
            <person name="Chen G."/>
            <person name="Jenkins J."/>
            <person name="Shu S."/>
            <person name="Leebens-Mack J."/>
            <person name="Grimwood J."/>
            <person name="Schmutz J."/>
            <person name="Soltis P."/>
            <person name="Soltis D."/>
            <person name="Chen Z.-H."/>
        </authorList>
    </citation>
    <scope>NUCLEOTIDE SEQUENCE</scope>
    <source>
        <strain evidence="5">Whitten #5841</strain>
        <tissue evidence="5">Leaf</tissue>
    </source>
</reference>
<dbReference type="SUPFAM" id="SSF88798">
    <property type="entry name" value="N-terminal, heterodimerisation domain of RBP7 (RpoE)"/>
    <property type="match status" value="1"/>
</dbReference>
<keyword evidence="3" id="KW-0240">DNA-directed RNA polymerase</keyword>
<comment type="subcellular location">
    <subcellularLocation>
        <location evidence="1">Nucleus</location>
    </subcellularLocation>
</comment>
<name>A0A8T2UKK3_CERRI</name>
<proteinExistence type="inferred from homology"/>
<dbReference type="AlphaFoldDB" id="A0A8T2UKK3"/>
<dbReference type="Proteomes" id="UP000825935">
    <property type="component" value="Chromosome 6"/>
</dbReference>
<dbReference type="OrthoDB" id="1162399at2759"/>
<dbReference type="Gene3D" id="2.40.50.140">
    <property type="entry name" value="Nucleic acid-binding proteins"/>
    <property type="match status" value="1"/>
</dbReference>
<evidence type="ECO:0000256" key="2">
    <source>
        <dbReference type="ARBA" id="ARBA00009307"/>
    </source>
</evidence>
<dbReference type="GO" id="GO:0005634">
    <property type="term" value="C:nucleus"/>
    <property type="evidence" value="ECO:0007669"/>
    <property type="project" value="UniProtKB-SubCell"/>
</dbReference>
<gene>
    <name evidence="5" type="ORF">KP509_06G048400</name>
</gene>
<evidence type="ECO:0000313" key="6">
    <source>
        <dbReference type="Proteomes" id="UP000825935"/>
    </source>
</evidence>
<dbReference type="EMBL" id="CM035411">
    <property type="protein sequence ID" value="KAH7435081.1"/>
    <property type="molecule type" value="Genomic_DNA"/>
</dbReference>
<dbReference type="PANTHER" id="PTHR12709:SF3">
    <property type="entry name" value="DNA-DIRECTED RNA POLYMERASE V SUBUNIT 7"/>
    <property type="match status" value="1"/>
</dbReference>
<dbReference type="FunFam" id="3.30.1490.120:FF:000001">
    <property type="entry name" value="DNA-directed RNA polymerase II subunit RPB7"/>
    <property type="match status" value="1"/>
</dbReference>
<dbReference type="InterPro" id="IPR036898">
    <property type="entry name" value="RNA_pol_Rpb7-like_N_sf"/>
</dbReference>
<evidence type="ECO:0000256" key="4">
    <source>
        <dbReference type="ARBA" id="ARBA00023163"/>
    </source>
</evidence>
<evidence type="ECO:0000313" key="5">
    <source>
        <dbReference type="EMBL" id="KAH7435080.1"/>
    </source>
</evidence>
<keyword evidence="4" id="KW-0804">Transcription</keyword>
<dbReference type="OMA" id="MSDYQYQ"/>
<dbReference type="InterPro" id="IPR012340">
    <property type="entry name" value="NA-bd_OB-fold"/>
</dbReference>
<dbReference type="Gene3D" id="3.30.1490.120">
    <property type="entry name" value="RNA polymerase Rpb7-like, N-terminal domain"/>
    <property type="match status" value="1"/>
</dbReference>
<dbReference type="InterPro" id="IPR045113">
    <property type="entry name" value="Rpb7-like"/>
</dbReference>
<evidence type="ECO:0000256" key="1">
    <source>
        <dbReference type="ARBA" id="ARBA00004123"/>
    </source>
</evidence>
<dbReference type="GO" id="GO:0003697">
    <property type="term" value="F:single-stranded DNA binding"/>
    <property type="evidence" value="ECO:0007669"/>
    <property type="project" value="TreeGrafter"/>
</dbReference>
<organism evidence="5 6">
    <name type="scientific">Ceratopteris richardii</name>
    <name type="common">Triangle waterfern</name>
    <dbReference type="NCBI Taxonomy" id="49495"/>
    <lineage>
        <taxon>Eukaryota</taxon>
        <taxon>Viridiplantae</taxon>
        <taxon>Streptophyta</taxon>
        <taxon>Embryophyta</taxon>
        <taxon>Tracheophyta</taxon>
        <taxon>Polypodiopsida</taxon>
        <taxon>Polypodiidae</taxon>
        <taxon>Polypodiales</taxon>
        <taxon>Pteridineae</taxon>
        <taxon>Pteridaceae</taxon>
        <taxon>Parkerioideae</taxon>
        <taxon>Ceratopteris</taxon>
    </lineage>
</organism>
<keyword evidence="6" id="KW-1185">Reference proteome</keyword>
<dbReference type="GO" id="GO:0003727">
    <property type="term" value="F:single-stranded RNA binding"/>
    <property type="evidence" value="ECO:0007669"/>
    <property type="project" value="TreeGrafter"/>
</dbReference>
<sequence>MFWEITIKRTIVLQPSMLHGDFINFSSALLTQLLDEVTNLKCSEDHGYYVTPTAIENVEQGKVRPITGVVAFPIQFKCIVFKPYVKEILDGEVKKVVRRGCFLSSGPLDEIFLHETMMNGCHYYQNESTGACLFKNEQQGFEIKEGTILRFQLIGIRWVEEQRVFKALGSINGDFLGCINEFDCVQ</sequence>
<dbReference type="SUPFAM" id="SSF50249">
    <property type="entry name" value="Nucleic acid-binding proteins"/>
    <property type="match status" value="1"/>
</dbReference>
<dbReference type="EMBL" id="CM035411">
    <property type="protein sequence ID" value="KAH7435080.1"/>
    <property type="molecule type" value="Genomic_DNA"/>
</dbReference>